<feature type="domain" description="Methyltransferase" evidence="2">
    <location>
        <begin position="37"/>
        <end position="132"/>
    </location>
</feature>
<dbReference type="SUPFAM" id="SSF53335">
    <property type="entry name" value="S-adenosyl-L-methionine-dependent methyltransferases"/>
    <property type="match status" value="1"/>
</dbReference>
<dbReference type="Pfam" id="PF13649">
    <property type="entry name" value="Methyltransf_25"/>
    <property type="match status" value="1"/>
</dbReference>
<dbReference type="RefSeq" id="WP_002683001.1">
    <property type="nucleotide sequence ID" value="NZ_CM001795.1"/>
</dbReference>
<dbReference type="InterPro" id="IPR041698">
    <property type="entry name" value="Methyltransf_25"/>
</dbReference>
<dbReference type="Gene3D" id="3.40.50.150">
    <property type="entry name" value="Vaccinia Virus protein VP39"/>
    <property type="match status" value="1"/>
</dbReference>
<dbReference type="Gene3D" id="2.20.25.110">
    <property type="entry name" value="S-adenosyl-L-methionine-dependent methyltransferases"/>
    <property type="match status" value="1"/>
</dbReference>
<dbReference type="EMBL" id="AGDV01000001">
    <property type="protein sequence ID" value="EMB36195.1"/>
    <property type="molecule type" value="Genomic_DNA"/>
</dbReference>
<dbReference type="HOGENOM" id="CLU_069129_8_2_12"/>
<evidence type="ECO:0000259" key="2">
    <source>
        <dbReference type="Pfam" id="PF13649"/>
    </source>
</evidence>
<evidence type="ECO:0000313" key="3">
    <source>
        <dbReference type="EMBL" id="EMB36195.1"/>
    </source>
</evidence>
<gene>
    <name evidence="3" type="ORF">HMPREF9726_00387</name>
</gene>
<keyword evidence="1" id="KW-0808">Transferase</keyword>
<proteinExistence type="predicted"/>
<comment type="caution">
    <text evidence="3">The sequence shown here is derived from an EMBL/GenBank/DDBJ whole genome shotgun (WGS) entry which is preliminary data.</text>
</comment>
<dbReference type="GO" id="GO:0016740">
    <property type="term" value="F:transferase activity"/>
    <property type="evidence" value="ECO:0007669"/>
    <property type="project" value="UniProtKB-KW"/>
</dbReference>
<dbReference type="AlphaFoldDB" id="A0A0E2E8M4"/>
<sequence>MNVYDLIAEHYSELFPLETEKLEFIQHLCPLPGRLCDAGCATGELVMGLYQKGYDICGLDLNEKMIGIAEKKASCIRKTGELMFYHADIADIMQFGKFKGVLCFGNTLPHLRDEDILRRFFSSVYGSLEEHGIFIVEVLNYDRILADKKMNFKDKETKDFIFKRHYDFLPDGDIRFTIEFTDKLCSTVGSDFTVLHPLKRQMLLALFKQAGFKSVSAYSDYSFTESRAEDYAVVYTANK</sequence>
<evidence type="ECO:0000256" key="1">
    <source>
        <dbReference type="ARBA" id="ARBA00022679"/>
    </source>
</evidence>
<dbReference type="PATRIC" id="fig|999432.5.peg.400"/>
<protein>
    <recommendedName>
        <fullName evidence="2">Methyltransferase domain-containing protein</fullName>
    </recommendedName>
</protein>
<organism evidence="3">
    <name type="scientific">Treponema denticola H-22</name>
    <dbReference type="NCBI Taxonomy" id="999432"/>
    <lineage>
        <taxon>Bacteria</taxon>
        <taxon>Pseudomonadati</taxon>
        <taxon>Spirochaetota</taxon>
        <taxon>Spirochaetia</taxon>
        <taxon>Spirochaetales</taxon>
        <taxon>Treponemataceae</taxon>
        <taxon>Treponema</taxon>
    </lineage>
</organism>
<dbReference type="PANTHER" id="PTHR43861">
    <property type="entry name" value="TRANS-ACONITATE 2-METHYLTRANSFERASE-RELATED"/>
    <property type="match status" value="1"/>
</dbReference>
<name>A0A0E2E8M4_TREDN</name>
<accession>A0A0E2E8M4</accession>
<dbReference type="InterPro" id="IPR029063">
    <property type="entry name" value="SAM-dependent_MTases_sf"/>
</dbReference>
<dbReference type="CDD" id="cd02440">
    <property type="entry name" value="AdoMet_MTases"/>
    <property type="match status" value="1"/>
</dbReference>
<dbReference type="Proteomes" id="UP000011705">
    <property type="component" value="Chromosome"/>
</dbReference>
<reference evidence="3" key="1">
    <citation type="submission" date="2012-01" db="EMBL/GenBank/DDBJ databases">
        <title>The Genome Sequence of Treponema denticola H-22.</title>
        <authorList>
            <consortium name="The Broad Institute Genome Sequencing Platform"/>
            <person name="Earl A."/>
            <person name="Ward D."/>
            <person name="Feldgarden M."/>
            <person name="Gevers D."/>
            <person name="Blanton J.M."/>
            <person name="Fenno C.J."/>
            <person name="Baranova O.V."/>
            <person name="Mathney J."/>
            <person name="Dewhirst F.E."/>
            <person name="Izard J."/>
            <person name="Young S.K."/>
            <person name="Zeng Q."/>
            <person name="Gargeya S."/>
            <person name="Fitzgerald M."/>
            <person name="Haas B."/>
            <person name="Abouelleil A."/>
            <person name="Alvarado L."/>
            <person name="Arachchi H.M."/>
            <person name="Berlin A."/>
            <person name="Chapman S.B."/>
            <person name="Gearin G."/>
            <person name="Goldberg J."/>
            <person name="Griggs A."/>
            <person name="Gujja S."/>
            <person name="Hansen M."/>
            <person name="Heiman D."/>
            <person name="Howarth C."/>
            <person name="Larimer J."/>
            <person name="Lui A."/>
            <person name="MacDonald P.J.P."/>
            <person name="McCowen C."/>
            <person name="Montmayeur A."/>
            <person name="Murphy C."/>
            <person name="Neiman D."/>
            <person name="Pearson M."/>
            <person name="Priest M."/>
            <person name="Roberts A."/>
            <person name="Saif S."/>
            <person name="Shea T."/>
            <person name="Sisk P."/>
            <person name="Stolte C."/>
            <person name="Sykes S."/>
            <person name="Wortman J."/>
            <person name="Nusbaum C."/>
            <person name="Birren B."/>
        </authorList>
    </citation>
    <scope>NUCLEOTIDE SEQUENCE [LARGE SCALE GENOMIC DNA]</scope>
    <source>
        <strain evidence="3">H-22</strain>
    </source>
</reference>